<dbReference type="SUPFAM" id="SSF89433">
    <property type="entry name" value="Baseplate structural protein gp8"/>
    <property type="match status" value="1"/>
</dbReference>
<dbReference type="InterPro" id="IPR036327">
    <property type="entry name" value="Gp8_sf"/>
</dbReference>
<reference evidence="1 2" key="1">
    <citation type="journal article" date="2019" name="Environ. Microbiol.">
        <title>Genomics insights into ecotype formation of ammonia-oxidizing archaea in the deep ocean.</title>
        <authorList>
            <person name="Wang Y."/>
            <person name="Huang J.M."/>
            <person name="Cui G.J."/>
            <person name="Nunoura T."/>
            <person name="Takaki Y."/>
            <person name="Li W.L."/>
            <person name="Li J."/>
            <person name="Gao Z.M."/>
            <person name="Takai K."/>
            <person name="Zhang A.Q."/>
            <person name="Stepanauskas R."/>
        </authorList>
    </citation>
    <scope>NUCLEOTIDE SEQUENCE [LARGE SCALE GENOMIC DNA]</scope>
    <source>
        <strain evidence="1 2">L15b</strain>
    </source>
</reference>
<dbReference type="AlphaFoldDB" id="A0A7K4MR14"/>
<evidence type="ECO:0000313" key="1">
    <source>
        <dbReference type="EMBL" id="NWJ44022.1"/>
    </source>
</evidence>
<gene>
    <name evidence="1" type="ORF">HX837_07480</name>
</gene>
<name>A0A7K4MR14_9ARCH</name>
<protein>
    <submittedName>
        <fullName evidence="1">Uncharacterized protein</fullName>
    </submittedName>
</protein>
<dbReference type="EMBL" id="JACASV010000091">
    <property type="protein sequence ID" value="NWJ44022.1"/>
    <property type="molecule type" value="Genomic_DNA"/>
</dbReference>
<evidence type="ECO:0000313" key="2">
    <source>
        <dbReference type="Proteomes" id="UP000523105"/>
    </source>
</evidence>
<organism evidence="1 2">
    <name type="scientific">Marine Group I thaumarchaeote</name>
    <dbReference type="NCBI Taxonomy" id="2511932"/>
    <lineage>
        <taxon>Archaea</taxon>
        <taxon>Nitrososphaerota</taxon>
        <taxon>Marine Group I</taxon>
    </lineage>
</organism>
<dbReference type="Gene3D" id="2.60.340.10">
    <property type="entry name" value="baseplate structural protein gp8, domain 1"/>
    <property type="match status" value="1"/>
</dbReference>
<sequence>MSAIINNTFRKFNADNFITAIGTEKVYLMIGKNTAWSGASLGEYTEASPSDSAIPVPIDTAVSPYLHHNDMIAAKLITSTSVSHILKRVNWTTGTVYIEYDHLQDDIIDQDFFVFTDPAYRVYKCISNYGGAQSTVEPTGVSTSIIETSDNYRWKFMFEVAQADVLKFVTTDWIPVKSPATGGTDQANVETAAIAGALEHIDVTAGGTSYRTNVGTATAGTANTITLDSGASAVDDYYNNLSVFITSGTGSGQLRTISDYVGSTKVATVSVNWTTNPDNTSVNEVMPAVTITTVSEKVVVLLQEYQVLLVVLLKKLQW</sequence>
<dbReference type="Proteomes" id="UP000523105">
    <property type="component" value="Unassembled WGS sequence"/>
</dbReference>
<comment type="caution">
    <text evidence="1">The sequence shown here is derived from an EMBL/GenBank/DDBJ whole genome shotgun (WGS) entry which is preliminary data.</text>
</comment>
<proteinExistence type="predicted"/>
<accession>A0A7K4MR14</accession>